<dbReference type="RefSeq" id="WP_090726351.1">
    <property type="nucleotide sequence ID" value="NZ_FOOU01000004.1"/>
</dbReference>
<gene>
    <name evidence="2" type="ORF">SAMN05216175_10493</name>
</gene>
<dbReference type="PANTHER" id="PTHR30087">
    <property type="entry name" value="INNER MEMBRANE PROTEIN"/>
    <property type="match status" value="1"/>
</dbReference>
<sequence>MENTVTKPSIPVGISACLLGEKVRYDGGHKRSKYCLDVLSECFQFTPLCPEVSVGLSIPREPIRLVGSAEDPRVVGVKDPTLDVTDKLKEYADEVSRTHTDLCGYILMKGSPSCGMERVKIYHKNGMPNVAGSGVYAARFMKNNPALPVEEEARLNDAVLRENFIIRVFTYYNWRQEVMPAPTLHKVIQFHSRHKYQLMAHSYEGYKQLGKYLAGEASKQPLEDVLEKYILDLMTHLTKRATRKSHTNVLMHIMGYLKQDIDAQTKQDLVEAIEDYRTDKVNLVTPLTLLKHYLKRHGSEYIQSQVYLDPYPHQLGLRNYI</sequence>
<evidence type="ECO:0000313" key="2">
    <source>
        <dbReference type="EMBL" id="SFG20011.1"/>
    </source>
</evidence>
<dbReference type="EMBL" id="FOOU01000004">
    <property type="protein sequence ID" value="SFG20011.1"/>
    <property type="molecule type" value="Genomic_DNA"/>
</dbReference>
<dbReference type="InterPro" id="IPR007553">
    <property type="entry name" value="2-thiour_desulf"/>
</dbReference>
<dbReference type="Proteomes" id="UP000198623">
    <property type="component" value="Unassembled WGS sequence"/>
</dbReference>
<dbReference type="InterPro" id="IPR017087">
    <property type="entry name" value="UCP037004"/>
</dbReference>
<dbReference type="OrthoDB" id="495783at2"/>
<dbReference type="InterPro" id="IPR013560">
    <property type="entry name" value="DUF1722"/>
</dbReference>
<proteinExistence type="predicted"/>
<dbReference type="PANTHER" id="PTHR30087:SF0">
    <property type="entry name" value="INNER MEMBRANE PROTEIN"/>
    <property type="match status" value="1"/>
</dbReference>
<accession>A0A1I2Q315</accession>
<protein>
    <submittedName>
        <fullName evidence="2">Uncharacterized conserved protein YbgA, DUF1722 family</fullName>
    </submittedName>
</protein>
<reference evidence="3" key="1">
    <citation type="submission" date="2016-10" db="EMBL/GenBank/DDBJ databases">
        <authorList>
            <person name="Varghese N."/>
            <person name="Submissions S."/>
        </authorList>
    </citation>
    <scope>NUCLEOTIDE SEQUENCE [LARGE SCALE GENOMIC DNA]</scope>
    <source>
        <strain evidence="3">CGMCC 1.10971</strain>
    </source>
</reference>
<keyword evidence="3" id="KW-1185">Reference proteome</keyword>
<dbReference type="Pfam" id="PF04463">
    <property type="entry name" value="2-thiour_desulf"/>
    <property type="match status" value="1"/>
</dbReference>
<feature type="domain" description="DUF1722" evidence="1">
    <location>
        <begin position="195"/>
        <end position="312"/>
    </location>
</feature>
<dbReference type="AlphaFoldDB" id="A0A1I2Q315"/>
<dbReference type="PIRSF" id="PIRSF037004">
    <property type="entry name" value="UCP037004"/>
    <property type="match status" value="1"/>
</dbReference>
<dbReference type="STRING" id="1045558.SAMN05216175_10493"/>
<evidence type="ECO:0000259" key="1">
    <source>
        <dbReference type="Pfam" id="PF08349"/>
    </source>
</evidence>
<name>A0A1I2Q315_9GAMM</name>
<evidence type="ECO:0000313" key="3">
    <source>
        <dbReference type="Proteomes" id="UP000198623"/>
    </source>
</evidence>
<organism evidence="2 3">
    <name type="scientific">Neptunomonas qingdaonensis</name>
    <dbReference type="NCBI Taxonomy" id="1045558"/>
    <lineage>
        <taxon>Bacteria</taxon>
        <taxon>Pseudomonadati</taxon>
        <taxon>Pseudomonadota</taxon>
        <taxon>Gammaproteobacteria</taxon>
        <taxon>Oceanospirillales</taxon>
        <taxon>Oceanospirillaceae</taxon>
        <taxon>Neptunomonas</taxon>
    </lineage>
</organism>
<dbReference type="Pfam" id="PF08349">
    <property type="entry name" value="DUF1722"/>
    <property type="match status" value="1"/>
</dbReference>